<accession>A0AAN8UGH6</accession>
<protein>
    <submittedName>
        <fullName evidence="7">Zinc finger, GRF-type</fullName>
    </submittedName>
</protein>
<keyword evidence="2 4" id="KW-0863">Zinc-finger</keyword>
<evidence type="ECO:0000313" key="7">
    <source>
        <dbReference type="EMBL" id="KAK6916373.1"/>
    </source>
</evidence>
<name>A0AAN8UGH6_9MAGN</name>
<gene>
    <name evidence="7" type="ORF">RJ641_019234</name>
</gene>
<evidence type="ECO:0000256" key="1">
    <source>
        <dbReference type="ARBA" id="ARBA00022723"/>
    </source>
</evidence>
<comment type="caution">
    <text evidence="7">The sequence shown here is derived from an EMBL/GenBank/DDBJ whole genome shotgun (WGS) entry which is preliminary data.</text>
</comment>
<reference evidence="7 8" key="1">
    <citation type="submission" date="2023-12" db="EMBL/GenBank/DDBJ databases">
        <title>A high-quality genome assembly for Dillenia turbinata (Dilleniales).</title>
        <authorList>
            <person name="Chanderbali A."/>
        </authorList>
    </citation>
    <scope>NUCLEOTIDE SEQUENCE [LARGE SCALE GENOMIC DNA]</scope>
    <source>
        <strain evidence="7">LSX21</strain>
        <tissue evidence="7">Leaf</tissue>
    </source>
</reference>
<feature type="domain" description="GRF-type" evidence="6">
    <location>
        <begin position="134"/>
        <end position="175"/>
    </location>
</feature>
<proteinExistence type="predicted"/>
<dbReference type="Proteomes" id="UP001370490">
    <property type="component" value="Unassembled WGS sequence"/>
</dbReference>
<keyword evidence="8" id="KW-1185">Reference proteome</keyword>
<keyword evidence="1" id="KW-0479">Metal-binding</keyword>
<evidence type="ECO:0000259" key="6">
    <source>
        <dbReference type="PROSITE" id="PS51999"/>
    </source>
</evidence>
<evidence type="ECO:0000256" key="5">
    <source>
        <dbReference type="SAM" id="Coils"/>
    </source>
</evidence>
<keyword evidence="3" id="KW-0862">Zinc</keyword>
<dbReference type="PROSITE" id="PS51999">
    <property type="entry name" value="ZF_GRF"/>
    <property type="match status" value="1"/>
</dbReference>
<evidence type="ECO:0000313" key="8">
    <source>
        <dbReference type="Proteomes" id="UP001370490"/>
    </source>
</evidence>
<dbReference type="GO" id="GO:0008270">
    <property type="term" value="F:zinc ion binding"/>
    <property type="evidence" value="ECO:0007669"/>
    <property type="project" value="UniProtKB-KW"/>
</dbReference>
<feature type="non-terminal residue" evidence="7">
    <location>
        <position position="278"/>
    </location>
</feature>
<dbReference type="PANTHER" id="PTHR33248">
    <property type="entry name" value="ZINC ION-BINDING PROTEIN"/>
    <property type="match status" value="1"/>
</dbReference>
<evidence type="ECO:0000256" key="2">
    <source>
        <dbReference type="ARBA" id="ARBA00022771"/>
    </source>
</evidence>
<dbReference type="AlphaFoldDB" id="A0AAN8UGH6"/>
<keyword evidence="5" id="KW-0175">Coiled coil</keyword>
<organism evidence="7 8">
    <name type="scientific">Dillenia turbinata</name>
    <dbReference type="NCBI Taxonomy" id="194707"/>
    <lineage>
        <taxon>Eukaryota</taxon>
        <taxon>Viridiplantae</taxon>
        <taxon>Streptophyta</taxon>
        <taxon>Embryophyta</taxon>
        <taxon>Tracheophyta</taxon>
        <taxon>Spermatophyta</taxon>
        <taxon>Magnoliopsida</taxon>
        <taxon>eudicotyledons</taxon>
        <taxon>Gunneridae</taxon>
        <taxon>Pentapetalae</taxon>
        <taxon>Dilleniales</taxon>
        <taxon>Dilleniaceae</taxon>
        <taxon>Dillenia</taxon>
    </lineage>
</organism>
<sequence length="278" mass="31958">MLEPVSFWFLLGFLLFFLLAWRVLTRTTQLLSHVLIALIVEAFLSRHFSLLFLCIFAYSLLRFFGFFFFSPPQSDSEASEGLSDSEDSDCTMSSQEDLESLEDSAGSEESVDPRDIDCLMTDNEGSEEECEVYCFCGSPAKLRLSRTARNPYRPFYSCSKRPSQQCGYFCWFEEFYPRNESHLEELDPAEMELYQLQQRMNEEKAAWEREKLELTSQLSRVQAELDEIKERIEVANADIMPPLDRSCEPGDESDGSVIKHTIQFTLDQPNAASGQVPQ</sequence>
<dbReference type="InterPro" id="IPR010666">
    <property type="entry name" value="Znf_GRF"/>
</dbReference>
<feature type="coiled-coil region" evidence="5">
    <location>
        <begin position="197"/>
        <end position="238"/>
    </location>
</feature>
<evidence type="ECO:0000256" key="4">
    <source>
        <dbReference type="PROSITE-ProRule" id="PRU01343"/>
    </source>
</evidence>
<dbReference type="EMBL" id="JBAMMX010000024">
    <property type="protein sequence ID" value="KAK6916373.1"/>
    <property type="molecule type" value="Genomic_DNA"/>
</dbReference>
<evidence type="ECO:0000256" key="3">
    <source>
        <dbReference type="ARBA" id="ARBA00022833"/>
    </source>
</evidence>
<dbReference type="Pfam" id="PF06839">
    <property type="entry name" value="Zn_ribbon_GRF"/>
    <property type="match status" value="1"/>
</dbReference>